<dbReference type="PANTHER" id="PTHR12126">
    <property type="entry name" value="NADH-UBIQUINONE OXIDOREDUCTASE 39 KDA SUBUNIT-RELATED"/>
    <property type="match status" value="1"/>
</dbReference>
<dbReference type="InterPro" id="IPR036291">
    <property type="entry name" value="NAD(P)-bd_dom_sf"/>
</dbReference>
<dbReference type="Proteomes" id="UP001606099">
    <property type="component" value="Unassembled WGS sequence"/>
</dbReference>
<comment type="caution">
    <text evidence="2">The sequence shown here is derived from an EMBL/GenBank/DDBJ whole genome shotgun (WGS) entry which is preliminary data.</text>
</comment>
<dbReference type="RefSeq" id="WP_394461230.1">
    <property type="nucleotide sequence ID" value="NZ_JBIGHZ010000004.1"/>
</dbReference>
<dbReference type="SUPFAM" id="SSF51735">
    <property type="entry name" value="NAD(P)-binding Rossmann-fold domains"/>
    <property type="match status" value="1"/>
</dbReference>
<sequence length="309" mass="33782">MRVLVLGGSGFVGRSFCARWCRAQGGSGTITLPTRQLRNVRSLRTQPGLSVVRADIHNPDTLRALVAKHDAVLNLVAILHGKPAEFERTHVQLVSHIISACQREGVRRLVHVSALGVDEVADMPSDYLRSKARAEALIRASGLDYTVLRPSVIFGKDDRFMNLFAALQRRLPLMALGGAQARMQPVWVEDVAKALVHTLLRPETIGHTYELGGPRQWQLRELVQAAGRWSRGHARPVLPLPAPLAWLQAAALEWWPGGPLLSRDNLRSLQRPNVLGNSLPGLADLGVAAADLQTIAPSYLAEDPKPAAR</sequence>
<dbReference type="EMBL" id="JBIGHZ010000004">
    <property type="protein sequence ID" value="MFG6448724.1"/>
    <property type="molecule type" value="Genomic_DNA"/>
</dbReference>
<accession>A0ABW7FWP2</accession>
<gene>
    <name evidence="2" type="ORF">ACG0Z6_10810</name>
</gene>
<dbReference type="CDD" id="cd05271">
    <property type="entry name" value="NDUFA9_like_SDR_a"/>
    <property type="match status" value="1"/>
</dbReference>
<organism evidence="2 3">
    <name type="scientific">Roseateles rivi</name>
    <dbReference type="NCBI Taxonomy" id="3299028"/>
    <lineage>
        <taxon>Bacteria</taxon>
        <taxon>Pseudomonadati</taxon>
        <taxon>Pseudomonadota</taxon>
        <taxon>Betaproteobacteria</taxon>
        <taxon>Burkholderiales</taxon>
        <taxon>Sphaerotilaceae</taxon>
        <taxon>Roseateles</taxon>
    </lineage>
</organism>
<evidence type="ECO:0000313" key="2">
    <source>
        <dbReference type="EMBL" id="MFG6448724.1"/>
    </source>
</evidence>
<dbReference type="PANTHER" id="PTHR12126:SF11">
    <property type="entry name" value="NADH DEHYDROGENASE [UBIQUINONE] 1 ALPHA SUBCOMPLEX SUBUNIT 9, MITOCHONDRIAL"/>
    <property type="match status" value="1"/>
</dbReference>
<reference evidence="2 3" key="1">
    <citation type="submission" date="2024-08" db="EMBL/GenBank/DDBJ databases">
        <authorList>
            <person name="Lu H."/>
        </authorList>
    </citation>
    <scope>NUCLEOTIDE SEQUENCE [LARGE SCALE GENOMIC DNA]</scope>
    <source>
        <strain evidence="2 3">BYS180W</strain>
    </source>
</reference>
<evidence type="ECO:0000259" key="1">
    <source>
        <dbReference type="Pfam" id="PF13460"/>
    </source>
</evidence>
<name>A0ABW7FWP2_9BURK</name>
<dbReference type="Gene3D" id="3.40.50.720">
    <property type="entry name" value="NAD(P)-binding Rossmann-like Domain"/>
    <property type="match status" value="1"/>
</dbReference>
<feature type="domain" description="NAD(P)-binding" evidence="1">
    <location>
        <begin position="7"/>
        <end position="154"/>
    </location>
</feature>
<keyword evidence="3" id="KW-1185">Reference proteome</keyword>
<evidence type="ECO:0000313" key="3">
    <source>
        <dbReference type="Proteomes" id="UP001606099"/>
    </source>
</evidence>
<proteinExistence type="predicted"/>
<dbReference type="Pfam" id="PF13460">
    <property type="entry name" value="NAD_binding_10"/>
    <property type="match status" value="1"/>
</dbReference>
<protein>
    <submittedName>
        <fullName evidence="2">Complex I NDUFA9 subunit family protein</fullName>
    </submittedName>
</protein>
<dbReference type="InterPro" id="IPR016040">
    <property type="entry name" value="NAD(P)-bd_dom"/>
</dbReference>
<dbReference type="InterPro" id="IPR051207">
    <property type="entry name" value="ComplexI_NDUFA9_subunit"/>
</dbReference>